<dbReference type="Proteomes" id="UP001180724">
    <property type="component" value="Unassembled WGS sequence"/>
</dbReference>
<gene>
    <name evidence="3" type="ORF">RM812_40455</name>
</gene>
<sequence>MRSLHQHWPDDELHVDERARIAWFLRYNGADGDDWSRNNHGSFIARRVPLTEERAQLVADLRAAYAPGDAGREVKRERMTTVGSARATCTACRQRTAVAKGLCLRCYKRARAGRPIDDTELERYGQPDGHGHYGILDDDGTSVLCHECGRRYRSLGAHVSRAHGMSAAEYKTTHGLSRSRSLAATALRETFSQHASARVGSAGWRRFETARDPQAAAHARTFPPAPAQTRRSQATQSVTNGKASRKVVVRTCPGCGAQWCPLPGGYARKTCRAPECIRALASRATRDHARRHAVTIRPLTDHERHQLRTLTGSALKDLVTRLKNDDGFMQRNLAAAVGISEAGLSRFLSGHRVPSTDRPRPTASTRAAKPAEASGRV</sequence>
<reference evidence="3" key="1">
    <citation type="submission" date="2024-05" db="EMBL/GenBank/DDBJ databases">
        <title>30 novel species of actinomycetes from the DSMZ collection.</title>
        <authorList>
            <person name="Nouioui I."/>
        </authorList>
    </citation>
    <scope>NUCLEOTIDE SEQUENCE</scope>
    <source>
        <strain evidence="3">DSM 40712</strain>
    </source>
</reference>
<dbReference type="RefSeq" id="WP_311585747.1">
    <property type="nucleotide sequence ID" value="NZ_JAVRFH010000129.1"/>
</dbReference>
<evidence type="ECO:0000313" key="4">
    <source>
        <dbReference type="Proteomes" id="UP001180724"/>
    </source>
</evidence>
<dbReference type="Pfam" id="PF05443">
    <property type="entry name" value="ROS_MUCR"/>
    <property type="match status" value="1"/>
</dbReference>
<proteinExistence type="inferred from homology"/>
<protein>
    <submittedName>
        <fullName evidence="3">MucR family transcriptional regulator</fullName>
    </submittedName>
</protein>
<dbReference type="Gene3D" id="1.10.10.1550">
    <property type="entry name" value="ROS/MUCR transcriptional regulator protein"/>
    <property type="match status" value="1"/>
</dbReference>
<dbReference type="EMBL" id="JAVRFH010000129">
    <property type="protein sequence ID" value="MDT0616366.1"/>
    <property type="molecule type" value="Genomic_DNA"/>
</dbReference>
<dbReference type="InterPro" id="IPR001387">
    <property type="entry name" value="Cro/C1-type_HTH"/>
</dbReference>
<comment type="caution">
    <text evidence="3">The sequence shown here is derived from an EMBL/GenBank/DDBJ whole genome shotgun (WGS) entry which is preliminary data.</text>
</comment>
<dbReference type="CDD" id="cd00093">
    <property type="entry name" value="HTH_XRE"/>
    <property type="match status" value="1"/>
</dbReference>
<dbReference type="InterPro" id="IPR041920">
    <property type="entry name" value="ROS/MUCR_sf"/>
</dbReference>
<evidence type="ECO:0000256" key="1">
    <source>
        <dbReference type="ARBA" id="ARBA00007031"/>
    </source>
</evidence>
<feature type="region of interest" description="Disordered" evidence="2">
    <location>
        <begin position="349"/>
        <end position="377"/>
    </location>
</feature>
<accession>A0ABU3B5T6</accession>
<organism evidence="3 4">
    <name type="scientific">Streptomyces lancefieldiae</name>
    <dbReference type="NCBI Taxonomy" id="3075520"/>
    <lineage>
        <taxon>Bacteria</taxon>
        <taxon>Bacillati</taxon>
        <taxon>Actinomycetota</taxon>
        <taxon>Actinomycetes</taxon>
        <taxon>Kitasatosporales</taxon>
        <taxon>Streptomycetaceae</taxon>
        <taxon>Streptomyces</taxon>
    </lineage>
</organism>
<feature type="compositionally biased region" description="Polar residues" evidence="2">
    <location>
        <begin position="229"/>
        <end position="242"/>
    </location>
</feature>
<keyword evidence="4" id="KW-1185">Reference proteome</keyword>
<evidence type="ECO:0000313" key="3">
    <source>
        <dbReference type="EMBL" id="MDT0616366.1"/>
    </source>
</evidence>
<feature type="region of interest" description="Disordered" evidence="2">
    <location>
        <begin position="216"/>
        <end position="242"/>
    </location>
</feature>
<comment type="similarity">
    <text evidence="1">Belongs to the ros/MucR family.</text>
</comment>
<evidence type="ECO:0000256" key="2">
    <source>
        <dbReference type="SAM" id="MobiDB-lite"/>
    </source>
</evidence>
<dbReference type="InterPro" id="IPR008807">
    <property type="entry name" value="ROS_MUCR"/>
</dbReference>
<name>A0ABU3B5T6_9ACTN</name>